<dbReference type="Proteomes" id="UP001144673">
    <property type="component" value="Chromosome 2"/>
</dbReference>
<feature type="region of interest" description="Disordered" evidence="1">
    <location>
        <begin position="1"/>
        <end position="51"/>
    </location>
</feature>
<protein>
    <submittedName>
        <fullName evidence="2">Uncharacterized protein</fullName>
    </submittedName>
</protein>
<dbReference type="KEGG" id="amus:LMH87_003937"/>
<dbReference type="GeneID" id="80891096"/>
<comment type="caution">
    <text evidence="2">The sequence shown here is derived from an EMBL/GenBank/DDBJ whole genome shotgun (WGS) entry which is preliminary data.</text>
</comment>
<name>A0A9W8UF59_AKAMU</name>
<gene>
    <name evidence="2" type="ORF">LMH87_003937</name>
</gene>
<reference evidence="2" key="1">
    <citation type="journal article" date="2023" name="Access Microbiol">
        <title>De-novo genome assembly for Akanthomyces muscarius, a biocontrol agent of insect agricultural pests.</title>
        <authorList>
            <person name="Erdos Z."/>
            <person name="Studholme D.J."/>
            <person name="Raymond B."/>
            <person name="Sharma M."/>
        </authorList>
    </citation>
    <scope>NUCLEOTIDE SEQUENCE</scope>
    <source>
        <strain evidence="2">Ve6</strain>
    </source>
</reference>
<feature type="compositionally biased region" description="Low complexity" evidence="1">
    <location>
        <begin position="10"/>
        <end position="29"/>
    </location>
</feature>
<accession>A0A9W8UF59</accession>
<evidence type="ECO:0000313" key="3">
    <source>
        <dbReference type="Proteomes" id="UP001144673"/>
    </source>
</evidence>
<dbReference type="EMBL" id="JAJHUN010000011">
    <property type="protein sequence ID" value="KAJ4145077.1"/>
    <property type="molecule type" value="Genomic_DNA"/>
</dbReference>
<sequence length="146" mass="15958">MVLNEPRPISTSSVHAAASSSAASPESQSHNGLVRKSSAQPYPLRAPPAAAAFSPQTEIVKSDFILTQRQRGRCGPLVCWPCIITHYRAITISFFFFSPPPCSLIPAIHLANQSFLAHLIPLSRQNRLVQPALWPALFEKLSSETI</sequence>
<evidence type="ECO:0000313" key="2">
    <source>
        <dbReference type="EMBL" id="KAJ4145077.1"/>
    </source>
</evidence>
<evidence type="ECO:0000256" key="1">
    <source>
        <dbReference type="SAM" id="MobiDB-lite"/>
    </source>
</evidence>
<dbReference type="RefSeq" id="XP_056048747.1">
    <property type="nucleotide sequence ID" value="XM_056195082.1"/>
</dbReference>
<feature type="compositionally biased region" description="Low complexity" evidence="1">
    <location>
        <begin position="39"/>
        <end position="51"/>
    </location>
</feature>
<organism evidence="2 3">
    <name type="scientific">Akanthomyces muscarius</name>
    <name type="common">Entomopathogenic fungus</name>
    <name type="synonym">Lecanicillium muscarium</name>
    <dbReference type="NCBI Taxonomy" id="2231603"/>
    <lineage>
        <taxon>Eukaryota</taxon>
        <taxon>Fungi</taxon>
        <taxon>Dikarya</taxon>
        <taxon>Ascomycota</taxon>
        <taxon>Pezizomycotina</taxon>
        <taxon>Sordariomycetes</taxon>
        <taxon>Hypocreomycetidae</taxon>
        <taxon>Hypocreales</taxon>
        <taxon>Cordycipitaceae</taxon>
        <taxon>Akanthomyces</taxon>
    </lineage>
</organism>
<dbReference type="AlphaFoldDB" id="A0A9W8UF59"/>
<proteinExistence type="predicted"/>
<keyword evidence="3" id="KW-1185">Reference proteome</keyword>